<feature type="region of interest" description="Disordered" evidence="1">
    <location>
        <begin position="266"/>
        <end position="295"/>
    </location>
</feature>
<organism evidence="2 3">
    <name type="scientific">Actinospica acidithermotolerans</name>
    <dbReference type="NCBI Taxonomy" id="2828514"/>
    <lineage>
        <taxon>Bacteria</taxon>
        <taxon>Bacillati</taxon>
        <taxon>Actinomycetota</taxon>
        <taxon>Actinomycetes</taxon>
        <taxon>Catenulisporales</taxon>
        <taxon>Actinospicaceae</taxon>
        <taxon>Actinospica</taxon>
    </lineage>
</organism>
<dbReference type="AlphaFoldDB" id="A0A941E6Y4"/>
<keyword evidence="3" id="KW-1185">Reference proteome</keyword>
<reference evidence="2" key="1">
    <citation type="submission" date="2021-04" db="EMBL/GenBank/DDBJ databases">
        <title>Genome based classification of Actinospica acidithermotolerans sp. nov., an actinobacterium isolated from an Indonesian hot spring.</title>
        <authorList>
            <person name="Kusuma A.B."/>
            <person name="Putra K.E."/>
            <person name="Nafisah S."/>
            <person name="Loh J."/>
            <person name="Nouioui I."/>
            <person name="Goodfellow M."/>
        </authorList>
    </citation>
    <scope>NUCLEOTIDE SEQUENCE</scope>
    <source>
        <strain evidence="2">MGRD01-02</strain>
    </source>
</reference>
<evidence type="ECO:0008006" key="4">
    <source>
        <dbReference type="Google" id="ProtNLM"/>
    </source>
</evidence>
<proteinExistence type="predicted"/>
<accession>A0A941E6Y4</accession>
<evidence type="ECO:0000313" key="2">
    <source>
        <dbReference type="EMBL" id="MBR7826186.1"/>
    </source>
</evidence>
<name>A0A941E6Y4_9ACTN</name>
<dbReference type="PANTHER" id="PTHR37507:SF2">
    <property type="entry name" value="SPORULATION PROTEIN YDCC"/>
    <property type="match status" value="1"/>
</dbReference>
<dbReference type="SUPFAM" id="SSF89392">
    <property type="entry name" value="Prokaryotic lipoproteins and lipoprotein localization factors"/>
    <property type="match status" value="1"/>
</dbReference>
<dbReference type="RefSeq" id="WP_212517339.1">
    <property type="nucleotide sequence ID" value="NZ_JAGSOH010000014.1"/>
</dbReference>
<comment type="caution">
    <text evidence="2">The sequence shown here is derived from an EMBL/GenBank/DDBJ whole genome shotgun (WGS) entry which is preliminary data.</text>
</comment>
<dbReference type="PANTHER" id="PTHR37507">
    <property type="entry name" value="SPORULATION PROTEIN YDCC"/>
    <property type="match status" value="1"/>
</dbReference>
<dbReference type="InterPro" id="IPR029046">
    <property type="entry name" value="LolA/LolB/LppX"/>
</dbReference>
<dbReference type="InterPro" id="IPR052944">
    <property type="entry name" value="Sporulation_related"/>
</dbReference>
<evidence type="ECO:0000313" key="3">
    <source>
        <dbReference type="Proteomes" id="UP000676325"/>
    </source>
</evidence>
<dbReference type="Gene3D" id="2.50.20.10">
    <property type="entry name" value="Lipoprotein localisation LolA/LolB/LppX"/>
    <property type="match status" value="1"/>
</dbReference>
<protein>
    <recommendedName>
        <fullName evidence="4">DUF2092 domain-containing protein</fullName>
    </recommendedName>
</protein>
<gene>
    <name evidence="2" type="ORF">KDK95_07725</name>
</gene>
<dbReference type="EMBL" id="JAGSOH010000014">
    <property type="protein sequence ID" value="MBR7826186.1"/>
    <property type="molecule type" value="Genomic_DNA"/>
</dbReference>
<evidence type="ECO:0000256" key="1">
    <source>
        <dbReference type="SAM" id="MobiDB-lite"/>
    </source>
</evidence>
<dbReference type="Proteomes" id="UP000676325">
    <property type="component" value="Unassembled WGS sequence"/>
</dbReference>
<sequence>MNEQPSKSNKPWYRRGAVRALVPLSVVAVIAGGAALAPGLASATPSLPAVTAQQLLAKIADSKVDAFSGTMSLSTNLGLSGLTELSSTASPISLLSGTHTLEVAANGPAQQRIALLDQLSEYDFIHNGTKYWTYDSETNAVEEGTAVAHDDAKSKSGSTGHAQKQYPELTPQAAAQQLLDGLSPTTKVSVGTPRTVAGRSAYLLVLEPKQSGSLIGQAEISVDSATGTVLGVAAYPVGSSTPLFDVSFTSVSLTAPDASRFDFTAPKGATVTPFSGNEKSGGTAKGNEPTRQSLNPEVLGSSWLSVLELHGVSLAELQQTLSGAGSAAAKDSGNSASSDGGSSQLLSGGVSGYLNSLLGGGTAVSGRFGSGKVYTTDFVSLLITNDGRVFLGAVTPSVLENDANAQGAK</sequence>